<keyword evidence="2" id="KW-1185">Reference proteome</keyword>
<gene>
    <name evidence="1" type="ORF">Ccrd_026836</name>
</gene>
<comment type="caution">
    <text evidence="1">The sequence shown here is derived from an EMBL/GenBank/DDBJ whole genome shotgun (WGS) entry which is preliminary data.</text>
</comment>
<evidence type="ECO:0000313" key="2">
    <source>
        <dbReference type="Proteomes" id="UP000243975"/>
    </source>
</evidence>
<proteinExistence type="predicted"/>
<accession>A0A118FDG9</accession>
<dbReference type="Proteomes" id="UP000243975">
    <property type="component" value="Unassembled WGS sequence"/>
</dbReference>
<dbReference type="AlphaFoldDB" id="A0A118FDG9"/>
<reference evidence="1 2" key="1">
    <citation type="journal article" date="2016" name="Sci. Rep.">
        <title>The genome sequence of the outbreeding globe artichoke constructed de novo incorporating a phase-aware low-pass sequencing strategy of F1 progeny.</title>
        <authorList>
            <person name="Scaglione D."/>
            <person name="Reyes-Chin-Wo S."/>
            <person name="Acquadro A."/>
            <person name="Froenicke L."/>
            <person name="Portis E."/>
            <person name="Beitel C."/>
            <person name="Tirone M."/>
            <person name="Mauro R."/>
            <person name="Lo Monaco A."/>
            <person name="Mauromicale G."/>
            <person name="Faccioli P."/>
            <person name="Cattivelli L."/>
            <person name="Rieseberg L."/>
            <person name="Michelmore R."/>
            <person name="Lanteri S."/>
        </authorList>
    </citation>
    <scope>NUCLEOTIDE SEQUENCE [LARGE SCALE GENOMIC DNA]</scope>
    <source>
        <strain evidence="1">2C</strain>
    </source>
</reference>
<organism evidence="1 2">
    <name type="scientific">Cynara cardunculus var. scolymus</name>
    <name type="common">Globe artichoke</name>
    <name type="synonym">Cynara scolymus</name>
    <dbReference type="NCBI Taxonomy" id="59895"/>
    <lineage>
        <taxon>Eukaryota</taxon>
        <taxon>Viridiplantae</taxon>
        <taxon>Streptophyta</taxon>
        <taxon>Embryophyta</taxon>
        <taxon>Tracheophyta</taxon>
        <taxon>Spermatophyta</taxon>
        <taxon>Magnoliopsida</taxon>
        <taxon>eudicotyledons</taxon>
        <taxon>Gunneridae</taxon>
        <taxon>Pentapetalae</taxon>
        <taxon>asterids</taxon>
        <taxon>campanulids</taxon>
        <taxon>Asterales</taxon>
        <taxon>Asteraceae</taxon>
        <taxon>Carduoideae</taxon>
        <taxon>Cardueae</taxon>
        <taxon>Carduinae</taxon>
        <taxon>Cynara</taxon>
    </lineage>
</organism>
<dbReference type="EMBL" id="LEKV01009648">
    <property type="protein sequence ID" value="KVF26817.1"/>
    <property type="molecule type" value="Genomic_DNA"/>
</dbReference>
<name>A0A118FDG9_CYNCS</name>
<dbReference type="Gramene" id="KVF26817">
    <property type="protein sequence ID" value="KVF26817"/>
    <property type="gene ID" value="Ccrd_026836"/>
</dbReference>
<protein>
    <submittedName>
        <fullName evidence="1">Uncharacterized protein</fullName>
    </submittedName>
</protein>
<sequence>MQNGCMSQGLWLTALFRYPLLCPAMKRNEEKLR</sequence>
<evidence type="ECO:0000313" key="1">
    <source>
        <dbReference type="EMBL" id="KVF26817.1"/>
    </source>
</evidence>